<dbReference type="Proteomes" id="UP000186698">
    <property type="component" value="Chromosome 7S"/>
</dbReference>
<dbReference type="GeneID" id="108703356"/>
<evidence type="ECO:0000256" key="1">
    <source>
        <dbReference type="SAM" id="MobiDB-lite"/>
    </source>
</evidence>
<protein>
    <submittedName>
        <fullName evidence="3">Protein TBATA-like</fullName>
    </submittedName>
</protein>
<organism evidence="2 3">
    <name type="scientific">Xenopus laevis</name>
    <name type="common">African clawed frog</name>
    <dbReference type="NCBI Taxonomy" id="8355"/>
    <lineage>
        <taxon>Eukaryota</taxon>
        <taxon>Metazoa</taxon>
        <taxon>Chordata</taxon>
        <taxon>Craniata</taxon>
        <taxon>Vertebrata</taxon>
        <taxon>Euteleostomi</taxon>
        <taxon>Amphibia</taxon>
        <taxon>Batrachia</taxon>
        <taxon>Anura</taxon>
        <taxon>Pipoidea</taxon>
        <taxon>Pipidae</taxon>
        <taxon>Xenopodinae</taxon>
        <taxon>Xenopus</taxon>
        <taxon>Xenopus</taxon>
    </lineage>
</organism>
<dbReference type="OrthoDB" id="9982103at2759"/>
<dbReference type="RefSeq" id="XP_041426645.1">
    <property type="nucleotide sequence ID" value="XM_041570711.1"/>
</dbReference>
<evidence type="ECO:0000313" key="3">
    <source>
        <dbReference type="RefSeq" id="XP_041426645.1"/>
    </source>
</evidence>
<name>A0A8J1LDB7_XENLA</name>
<dbReference type="PANTHER" id="PTHR33772:SF1">
    <property type="entry name" value="PROTEIN TBATA"/>
    <property type="match status" value="1"/>
</dbReference>
<dbReference type="PANTHER" id="PTHR33772">
    <property type="entry name" value="THYMUS, BRAIN AND TESTES-ASSOCIATED"/>
    <property type="match status" value="1"/>
</dbReference>
<dbReference type="CTD" id="108703356"/>
<feature type="region of interest" description="Disordered" evidence="1">
    <location>
        <begin position="1"/>
        <end position="88"/>
    </location>
</feature>
<proteinExistence type="predicted"/>
<feature type="compositionally biased region" description="Polar residues" evidence="1">
    <location>
        <begin position="1"/>
        <end position="19"/>
    </location>
</feature>
<dbReference type="AlphaFoldDB" id="A0A8J1LDB7"/>
<dbReference type="InterPro" id="IPR037394">
    <property type="entry name" value="TBATA-like"/>
</dbReference>
<dbReference type="KEGG" id="xla:108703356"/>
<feature type="compositionally biased region" description="Basic and acidic residues" evidence="1">
    <location>
        <begin position="50"/>
        <end position="68"/>
    </location>
</feature>
<accession>A0A8J1LDB7</accession>
<reference evidence="3" key="1">
    <citation type="submission" date="2025-08" db="UniProtKB">
        <authorList>
            <consortium name="RefSeq"/>
        </authorList>
    </citation>
    <scope>IDENTIFICATION</scope>
    <source>
        <strain evidence="3">J_2021</strain>
        <tissue evidence="3">Erythrocytes</tissue>
    </source>
</reference>
<feature type="compositionally biased region" description="Polar residues" evidence="1">
    <location>
        <begin position="75"/>
        <end position="88"/>
    </location>
</feature>
<gene>
    <name evidence="3" type="primary">LOC108703356</name>
</gene>
<keyword evidence="2" id="KW-1185">Reference proteome</keyword>
<evidence type="ECO:0000313" key="2">
    <source>
        <dbReference type="Proteomes" id="UP000186698"/>
    </source>
</evidence>
<sequence>MGMIQTATANMQPDSQTCGKSMGDQLHSQAGLGLLSRDEYHQMKNMNRSSNKEKQEPIPEEDKPEHMGAAEVLQIHSSGNENQTGSAE</sequence>